<reference evidence="1" key="2">
    <citation type="submission" date="2020-09" db="EMBL/GenBank/DDBJ databases">
        <authorList>
            <person name="Sun Q."/>
            <person name="Ohkuma M."/>
        </authorList>
    </citation>
    <scope>NUCLEOTIDE SEQUENCE</scope>
    <source>
        <strain evidence="1">JCM 3086</strain>
    </source>
</reference>
<protein>
    <submittedName>
        <fullName evidence="1">Uncharacterized protein</fullName>
    </submittedName>
</protein>
<reference evidence="1" key="1">
    <citation type="journal article" date="2014" name="Int. J. Syst. Evol. Microbiol.">
        <title>Complete genome sequence of Corynebacterium casei LMG S-19264T (=DSM 44701T), isolated from a smear-ripened cheese.</title>
        <authorList>
            <consortium name="US DOE Joint Genome Institute (JGI-PGF)"/>
            <person name="Walter F."/>
            <person name="Albersmeier A."/>
            <person name="Kalinowski J."/>
            <person name="Ruckert C."/>
        </authorList>
    </citation>
    <scope>NUCLEOTIDE SEQUENCE</scope>
    <source>
        <strain evidence="1">JCM 3086</strain>
    </source>
</reference>
<proteinExistence type="predicted"/>
<comment type="caution">
    <text evidence="1">The sequence shown here is derived from an EMBL/GenBank/DDBJ whole genome shotgun (WGS) entry which is preliminary data.</text>
</comment>
<dbReference type="RefSeq" id="WP_189316870.1">
    <property type="nucleotide sequence ID" value="NZ_BMQA01000075.1"/>
</dbReference>
<sequence>MLGAATILAACTSTAKSGASKVGTDSEPLECPFAALGPLSEVHWLGVVRGTDSRVSVPGPADVRVVGLAKLRAGGATAIVGASQRDFQPATPSRLPETLAQFMPKSAKWVRSESFDREVTGGTYDGAFYFDPGTDRVYFDTTNPSTAASSDP</sequence>
<keyword evidence="2" id="KW-1185">Reference proteome</keyword>
<dbReference type="EMBL" id="BMQA01000075">
    <property type="protein sequence ID" value="GGJ63137.1"/>
    <property type="molecule type" value="Genomic_DNA"/>
</dbReference>
<dbReference type="Proteomes" id="UP000657574">
    <property type="component" value="Unassembled WGS sequence"/>
</dbReference>
<name>A0A917P5W3_9ACTN</name>
<accession>A0A917P5W3</accession>
<gene>
    <name evidence="1" type="ORF">GCM10010121_087290</name>
</gene>
<evidence type="ECO:0000313" key="2">
    <source>
        <dbReference type="Proteomes" id="UP000657574"/>
    </source>
</evidence>
<organism evidence="1 2">
    <name type="scientific">Streptomyces brasiliensis</name>
    <dbReference type="NCBI Taxonomy" id="1954"/>
    <lineage>
        <taxon>Bacteria</taxon>
        <taxon>Bacillati</taxon>
        <taxon>Actinomycetota</taxon>
        <taxon>Actinomycetes</taxon>
        <taxon>Kitasatosporales</taxon>
        <taxon>Streptomycetaceae</taxon>
        <taxon>Streptomyces</taxon>
    </lineage>
</organism>
<dbReference type="AlphaFoldDB" id="A0A917P5W3"/>
<evidence type="ECO:0000313" key="1">
    <source>
        <dbReference type="EMBL" id="GGJ63137.1"/>
    </source>
</evidence>